<feature type="compositionally biased region" description="Basic and acidic residues" evidence="2">
    <location>
        <begin position="31"/>
        <end position="42"/>
    </location>
</feature>
<dbReference type="EMBL" id="JAAAXJ010000006">
    <property type="protein sequence ID" value="NBJ25280.1"/>
    <property type="molecule type" value="Genomic_DNA"/>
</dbReference>
<protein>
    <recommendedName>
        <fullName evidence="5">Flagellar assembly protein FliH/Type III secretion system HrpE domain-containing protein</fullName>
    </recommendedName>
</protein>
<evidence type="ECO:0000313" key="4">
    <source>
        <dbReference type="Proteomes" id="UP000818323"/>
    </source>
</evidence>
<organism evidence="3 4">
    <name type="scientific">Microvirga arsenatis</name>
    <dbReference type="NCBI Taxonomy" id="2692265"/>
    <lineage>
        <taxon>Bacteria</taxon>
        <taxon>Pseudomonadati</taxon>
        <taxon>Pseudomonadota</taxon>
        <taxon>Alphaproteobacteria</taxon>
        <taxon>Hyphomicrobiales</taxon>
        <taxon>Methylobacteriaceae</taxon>
        <taxon>Microvirga</taxon>
    </lineage>
</organism>
<evidence type="ECO:0000256" key="1">
    <source>
        <dbReference type="SAM" id="Coils"/>
    </source>
</evidence>
<dbReference type="RefSeq" id="WP_161722682.1">
    <property type="nucleotide sequence ID" value="NZ_JAAAXI010000005.1"/>
</dbReference>
<feature type="coiled-coil region" evidence="1">
    <location>
        <begin position="52"/>
        <end position="118"/>
    </location>
</feature>
<accession>A0ABW9YYN2</accession>
<keyword evidence="4" id="KW-1185">Reference proteome</keyword>
<comment type="caution">
    <text evidence="3">The sequence shown here is derived from an EMBL/GenBank/DDBJ whole genome shotgun (WGS) entry which is preliminary data.</text>
</comment>
<gene>
    <name evidence="3" type="ORF">GR303_13050</name>
</gene>
<name>A0ABW9YYN2_9HYPH</name>
<evidence type="ECO:0000313" key="3">
    <source>
        <dbReference type="EMBL" id="NBJ25280.1"/>
    </source>
</evidence>
<evidence type="ECO:0008006" key="5">
    <source>
        <dbReference type="Google" id="ProtNLM"/>
    </source>
</evidence>
<evidence type="ECO:0000256" key="2">
    <source>
        <dbReference type="SAM" id="MobiDB-lite"/>
    </source>
</evidence>
<dbReference type="Proteomes" id="UP000818323">
    <property type="component" value="Unassembled WGS sequence"/>
</dbReference>
<keyword evidence="1" id="KW-0175">Coiled coil</keyword>
<proteinExistence type="predicted"/>
<reference evidence="3 4" key="1">
    <citation type="submission" date="2020-01" db="EMBL/GenBank/DDBJ databases">
        <title>Microvirga sp. nov., an arsenate reduction bacterium isolated from Tibet hotspring sediments.</title>
        <authorList>
            <person name="Yuan C.-G."/>
        </authorList>
    </citation>
    <scope>NUCLEOTIDE SEQUENCE [LARGE SCALE GENOMIC DNA]</scope>
    <source>
        <strain evidence="3 4">SYSU G3D203</strain>
    </source>
</reference>
<feature type="region of interest" description="Disordered" evidence="2">
    <location>
        <begin position="1"/>
        <end position="42"/>
    </location>
</feature>
<sequence length="216" mass="23904">MAGTIASLLTDFTPQTGKETAGLAILRPVKPPREEAPQEQPRTRVEIEADLTRQVEARVRAEERKAAEARLEQALAEERARYEEELGVQRTLWVEQQAEQLAAQIAAAVARLETILSERVANVLKPFLEDAFREQSIAELKSVLATLLVDGSSRMIKVTGPGDLLARIQETLDPHVGMIEFSPGDDVEVSVVAQDTTIQTQLAQWTSRLEQALKVE</sequence>